<dbReference type="GO" id="GO:0030170">
    <property type="term" value="F:pyridoxal phosphate binding"/>
    <property type="evidence" value="ECO:0007669"/>
    <property type="project" value="InterPro"/>
</dbReference>
<evidence type="ECO:0000256" key="3">
    <source>
        <dbReference type="ARBA" id="ARBA00022793"/>
    </source>
</evidence>
<dbReference type="InterPro" id="IPR015424">
    <property type="entry name" value="PyrdxlP-dep_Trfase"/>
</dbReference>
<feature type="modified residue" description="N6-(pyridoxal phosphate)lysine" evidence="6">
    <location>
        <position position="311"/>
    </location>
</feature>
<dbReference type="Gene3D" id="3.90.1150.10">
    <property type="entry name" value="Aspartate Aminotransferase, domain 1"/>
    <property type="match status" value="1"/>
</dbReference>
<dbReference type="Gene3D" id="3.40.640.10">
    <property type="entry name" value="Type I PLP-dependent aspartate aminotransferase-like (Major domain)"/>
    <property type="match status" value="1"/>
</dbReference>
<keyword evidence="4 6" id="KW-0663">Pyridoxal phosphate</keyword>
<evidence type="ECO:0000256" key="7">
    <source>
        <dbReference type="RuleBase" id="RU000382"/>
    </source>
</evidence>
<dbReference type="GO" id="GO:0004058">
    <property type="term" value="F:aromatic-L-amino-acid decarboxylase activity"/>
    <property type="evidence" value="ECO:0007669"/>
    <property type="project" value="UniProtKB-ARBA"/>
</dbReference>
<dbReference type="InterPro" id="IPR021115">
    <property type="entry name" value="Pyridoxal-P_BS"/>
</dbReference>
<dbReference type="InterPro" id="IPR010977">
    <property type="entry name" value="Aromatic_deC"/>
</dbReference>
<dbReference type="PANTHER" id="PTHR11999:SF70">
    <property type="entry name" value="MIP05841P"/>
    <property type="match status" value="1"/>
</dbReference>
<evidence type="ECO:0000313" key="9">
    <source>
        <dbReference type="Proteomes" id="UP000612585"/>
    </source>
</evidence>
<proteinExistence type="inferred from homology"/>
<dbReference type="PROSITE" id="PS00392">
    <property type="entry name" value="DDC_GAD_HDC_YDC"/>
    <property type="match status" value="1"/>
</dbReference>
<dbReference type="EMBL" id="BOPG01000029">
    <property type="protein sequence ID" value="GIJ57120.1"/>
    <property type="molecule type" value="Genomic_DNA"/>
</dbReference>
<sequence length="502" mass="53498">MVVVAARLGGMVEFSASAMADEHADLGAAMTGMISDYVRGLDEAPVCPPATPAELTTLLGAAMPVEGSDPMDVLDALRRKVVPHAMTISSPRYFGLFNPAPLPVAVWVDALCAALNQNGAAWRQSPSVSALESVVLGWLGEVIGQPEGGFGTLTSGGSEANLIALKCARDRAVRRAAHAGLAGSGAPIRVYASEQGHYSLRRGVDILGIGRDNLHTVDTDTSFRIRLDELRAAIEADLARGHRPAAIVGIAGSTSTGAIDPLDGLADLAAEYGLWYHVDAAYGGALAFSAMHGALLHGIERADSVTLDPHKWLFVPFSCGALLTRHGRAGLRSAFDCTPEYLDERRDDDDGGLDFFRYGQLGTRRGNALKLSAALSRLGRRGYAEIIDRQVSLTRRLATRLSAMADFEVLGAVQTAVCCARFLPGRLRDAPGPVQDELQQRLQQRIERGGRAWLATTVLDGRRVLRINVNSVLTRAEHIDELLVLLQEEGTAAHASDIGFAG</sequence>
<protein>
    <submittedName>
        <fullName evidence="8">Amino acid decarboxylase</fullName>
    </submittedName>
</protein>
<evidence type="ECO:0000256" key="4">
    <source>
        <dbReference type="ARBA" id="ARBA00022898"/>
    </source>
</evidence>
<comment type="cofactor">
    <cofactor evidence="1 6 7">
        <name>pyridoxal 5'-phosphate</name>
        <dbReference type="ChEBI" id="CHEBI:597326"/>
    </cofactor>
</comment>
<dbReference type="AlphaFoldDB" id="A0A8J3Z883"/>
<dbReference type="GO" id="GO:0006520">
    <property type="term" value="P:amino acid metabolic process"/>
    <property type="evidence" value="ECO:0007669"/>
    <property type="project" value="InterPro"/>
</dbReference>
<evidence type="ECO:0000256" key="2">
    <source>
        <dbReference type="ARBA" id="ARBA00009533"/>
    </source>
</evidence>
<keyword evidence="3" id="KW-0210">Decarboxylase</keyword>
<comment type="similarity">
    <text evidence="2 7">Belongs to the group II decarboxylase family.</text>
</comment>
<reference evidence="8" key="1">
    <citation type="submission" date="2021-01" db="EMBL/GenBank/DDBJ databases">
        <title>Whole genome shotgun sequence of Virgisporangium aurantiacum NBRC 16421.</title>
        <authorList>
            <person name="Komaki H."/>
            <person name="Tamura T."/>
        </authorList>
    </citation>
    <scope>NUCLEOTIDE SEQUENCE</scope>
    <source>
        <strain evidence="8">NBRC 16421</strain>
    </source>
</reference>
<dbReference type="PANTHER" id="PTHR11999">
    <property type="entry name" value="GROUP II PYRIDOXAL-5-PHOSPHATE DECARBOXYLASE"/>
    <property type="match status" value="1"/>
</dbReference>
<name>A0A8J3Z883_9ACTN</name>
<evidence type="ECO:0000313" key="8">
    <source>
        <dbReference type="EMBL" id="GIJ57120.1"/>
    </source>
</evidence>
<gene>
    <name evidence="8" type="ORF">Vau01_046360</name>
</gene>
<dbReference type="InterPro" id="IPR015422">
    <property type="entry name" value="PyrdxlP-dep_Trfase_small"/>
</dbReference>
<keyword evidence="9" id="KW-1185">Reference proteome</keyword>
<keyword evidence="5 7" id="KW-0456">Lyase</keyword>
<dbReference type="InterPro" id="IPR015421">
    <property type="entry name" value="PyrdxlP-dep_Trfase_major"/>
</dbReference>
<dbReference type="PRINTS" id="PR00800">
    <property type="entry name" value="YHDCRBOXLASE"/>
</dbReference>
<evidence type="ECO:0000256" key="5">
    <source>
        <dbReference type="ARBA" id="ARBA00023239"/>
    </source>
</evidence>
<dbReference type="Proteomes" id="UP000612585">
    <property type="component" value="Unassembled WGS sequence"/>
</dbReference>
<comment type="caution">
    <text evidence="8">The sequence shown here is derived from an EMBL/GenBank/DDBJ whole genome shotgun (WGS) entry which is preliminary data.</text>
</comment>
<dbReference type="SUPFAM" id="SSF53383">
    <property type="entry name" value="PLP-dependent transferases"/>
    <property type="match status" value="1"/>
</dbReference>
<dbReference type="Pfam" id="PF00282">
    <property type="entry name" value="Pyridoxal_deC"/>
    <property type="match status" value="1"/>
</dbReference>
<evidence type="ECO:0000256" key="1">
    <source>
        <dbReference type="ARBA" id="ARBA00001933"/>
    </source>
</evidence>
<accession>A0A8J3Z883</accession>
<organism evidence="8 9">
    <name type="scientific">Virgisporangium aurantiacum</name>
    <dbReference type="NCBI Taxonomy" id="175570"/>
    <lineage>
        <taxon>Bacteria</taxon>
        <taxon>Bacillati</taxon>
        <taxon>Actinomycetota</taxon>
        <taxon>Actinomycetes</taxon>
        <taxon>Micromonosporales</taxon>
        <taxon>Micromonosporaceae</taxon>
        <taxon>Virgisporangium</taxon>
    </lineage>
</organism>
<dbReference type="InterPro" id="IPR002129">
    <property type="entry name" value="PyrdxlP-dep_de-COase"/>
</dbReference>
<dbReference type="GO" id="GO:0019752">
    <property type="term" value="P:carboxylic acid metabolic process"/>
    <property type="evidence" value="ECO:0007669"/>
    <property type="project" value="InterPro"/>
</dbReference>
<evidence type="ECO:0000256" key="6">
    <source>
        <dbReference type="PIRSR" id="PIRSR602129-50"/>
    </source>
</evidence>
<dbReference type="Gene3D" id="1.20.1340.10">
    <property type="entry name" value="dopa decarboxylase, N-terminal domain"/>
    <property type="match status" value="1"/>
</dbReference>